<reference evidence="15" key="1">
    <citation type="submission" date="2016-10" db="EMBL/GenBank/DDBJ databases">
        <authorList>
            <person name="Varghese N."/>
            <person name="Submissions S."/>
        </authorList>
    </citation>
    <scope>NUCLEOTIDE SEQUENCE [LARGE SCALE GENOMIC DNA]</scope>
    <source>
        <strain evidence="15">CGMCC 1.10971</strain>
    </source>
</reference>
<dbReference type="SMART" id="SM01294">
    <property type="entry name" value="PKS_PP_betabranch"/>
    <property type="match status" value="1"/>
</dbReference>
<feature type="domain" description="Ketosynthase family 3 (KS3)" evidence="12">
    <location>
        <begin position="2"/>
        <end position="422"/>
    </location>
</feature>
<feature type="compositionally biased region" description="Low complexity" evidence="10">
    <location>
        <begin position="2105"/>
        <end position="2123"/>
    </location>
</feature>
<dbReference type="CDD" id="cd00833">
    <property type="entry name" value="PKS"/>
    <property type="match status" value="1"/>
</dbReference>
<accession>A0A1I2PZK4</accession>
<dbReference type="InterPro" id="IPR009081">
    <property type="entry name" value="PP-bd_ACP"/>
</dbReference>
<feature type="region of interest" description="C-terminal hotdog fold" evidence="9">
    <location>
        <begin position="1028"/>
        <end position="1169"/>
    </location>
</feature>
<keyword evidence="15" id="KW-1185">Reference proteome</keyword>
<dbReference type="GO" id="GO:0004312">
    <property type="term" value="F:fatty acid synthase activity"/>
    <property type="evidence" value="ECO:0007669"/>
    <property type="project" value="TreeGrafter"/>
</dbReference>
<dbReference type="Gene3D" id="3.10.129.110">
    <property type="entry name" value="Polyketide synthase dehydratase"/>
    <property type="match status" value="1"/>
</dbReference>
<dbReference type="SMART" id="SM00825">
    <property type="entry name" value="PKS_KS"/>
    <property type="match status" value="1"/>
</dbReference>
<feature type="region of interest" description="Disordered" evidence="10">
    <location>
        <begin position="2482"/>
        <end position="2506"/>
    </location>
</feature>
<evidence type="ECO:0000256" key="4">
    <source>
        <dbReference type="ARBA" id="ARBA00022553"/>
    </source>
</evidence>
<dbReference type="Pfam" id="PF14765">
    <property type="entry name" value="PS-DH"/>
    <property type="match status" value="1"/>
</dbReference>
<dbReference type="UniPathway" id="UPA00094"/>
<evidence type="ECO:0000259" key="11">
    <source>
        <dbReference type="PROSITE" id="PS50075"/>
    </source>
</evidence>
<dbReference type="SMART" id="SM00826">
    <property type="entry name" value="PKS_DH"/>
    <property type="match status" value="1"/>
</dbReference>
<keyword evidence="4" id="KW-0597">Phosphoprotein</keyword>
<dbReference type="PANTHER" id="PTHR43775">
    <property type="entry name" value="FATTY ACID SYNTHASE"/>
    <property type="match status" value="1"/>
</dbReference>
<evidence type="ECO:0000259" key="13">
    <source>
        <dbReference type="PROSITE" id="PS52019"/>
    </source>
</evidence>
<feature type="region of interest" description="Disordered" evidence="10">
    <location>
        <begin position="2104"/>
        <end position="2123"/>
    </location>
</feature>
<dbReference type="SUPFAM" id="SSF52151">
    <property type="entry name" value="FabD/lysophospholipase-like"/>
    <property type="match status" value="1"/>
</dbReference>
<evidence type="ECO:0000256" key="10">
    <source>
        <dbReference type="SAM" id="MobiDB-lite"/>
    </source>
</evidence>
<dbReference type="InterPro" id="IPR042104">
    <property type="entry name" value="PKS_dehydratase_sf"/>
</dbReference>
<dbReference type="Gene3D" id="1.10.1200.10">
    <property type="entry name" value="ACP-like"/>
    <property type="match status" value="1"/>
</dbReference>
<dbReference type="InterPro" id="IPR013154">
    <property type="entry name" value="ADH-like_N"/>
</dbReference>
<name>A0A1I2PZK4_9GAMM</name>
<dbReference type="SUPFAM" id="SSF50129">
    <property type="entry name" value="GroES-like"/>
    <property type="match status" value="1"/>
</dbReference>
<evidence type="ECO:0000256" key="7">
    <source>
        <dbReference type="ARBA" id="ARBA00023268"/>
    </source>
</evidence>
<dbReference type="InterPro" id="IPR018201">
    <property type="entry name" value="Ketoacyl_synth_AS"/>
</dbReference>
<dbReference type="InterPro" id="IPR036736">
    <property type="entry name" value="ACP-like_sf"/>
</dbReference>
<dbReference type="InterPro" id="IPR016039">
    <property type="entry name" value="Thiolase-like"/>
</dbReference>
<dbReference type="PANTHER" id="PTHR43775:SF37">
    <property type="entry name" value="SI:DKEY-61P9.11"/>
    <property type="match status" value="1"/>
</dbReference>
<evidence type="ECO:0000256" key="9">
    <source>
        <dbReference type="PROSITE-ProRule" id="PRU01363"/>
    </source>
</evidence>
<dbReference type="GO" id="GO:0031177">
    <property type="term" value="F:phosphopantetheine binding"/>
    <property type="evidence" value="ECO:0007669"/>
    <property type="project" value="InterPro"/>
</dbReference>
<dbReference type="InterPro" id="IPR016036">
    <property type="entry name" value="Malonyl_transacylase_ACP-bd"/>
</dbReference>
<dbReference type="Pfam" id="PF02801">
    <property type="entry name" value="Ketoacyl-synt_C"/>
    <property type="match status" value="1"/>
</dbReference>
<dbReference type="SUPFAM" id="SSF55048">
    <property type="entry name" value="Probable ACP-binding domain of malonyl-CoA ACP transacylase"/>
    <property type="match status" value="1"/>
</dbReference>
<dbReference type="FunFam" id="3.40.50.720:FF:000209">
    <property type="entry name" value="Polyketide synthase Pks12"/>
    <property type="match status" value="1"/>
</dbReference>
<dbReference type="InterPro" id="IPR016035">
    <property type="entry name" value="Acyl_Trfase/lysoPLipase"/>
</dbReference>
<dbReference type="Proteomes" id="UP000198623">
    <property type="component" value="Unassembled WGS sequence"/>
</dbReference>
<dbReference type="InterPro" id="IPR014030">
    <property type="entry name" value="Ketoacyl_synth_N"/>
</dbReference>
<dbReference type="Pfam" id="PF00698">
    <property type="entry name" value="Acyl_transf_1"/>
    <property type="match status" value="1"/>
</dbReference>
<dbReference type="PROSITE" id="PS50075">
    <property type="entry name" value="CARRIER"/>
    <property type="match status" value="1"/>
</dbReference>
<dbReference type="GO" id="GO:0016491">
    <property type="term" value="F:oxidoreductase activity"/>
    <property type="evidence" value="ECO:0007669"/>
    <property type="project" value="InterPro"/>
</dbReference>
<dbReference type="InterPro" id="IPR032821">
    <property type="entry name" value="PKS_assoc"/>
</dbReference>
<dbReference type="Pfam" id="PF00109">
    <property type="entry name" value="ketoacyl-synt"/>
    <property type="match status" value="1"/>
</dbReference>
<dbReference type="SUPFAM" id="SSF51735">
    <property type="entry name" value="NAD(P)-binding Rossmann-fold domains"/>
    <property type="match status" value="3"/>
</dbReference>
<protein>
    <submittedName>
        <fullName evidence="14">Acyl transferase domain-containing protein</fullName>
    </submittedName>
</protein>
<evidence type="ECO:0000313" key="14">
    <source>
        <dbReference type="EMBL" id="SFG19046.1"/>
    </source>
</evidence>
<sequence>MEKRIAIIGTSFRFPGSPDNTLWENLLDNKDLVTHVEDGRWSFDAYQHPDKKHPGTSYTFAAGSIGDVSGFDAGFFGISPREAALIDPQQRILLELAWEAIESTGKAPSSLRGSDCGVFIGISGSDYAYRFAEDLTIGDSSISTGNTSSIAANRISYQFDLHGPSLAIDTACSSSMVAFHQACQAIRTGEIQQALTGGICLHLHPYGFIAFAKATMLSPTGRCQVFDEAGDGYVRSEGGGLFFIKDYDAAIRDGDTVLAIVAASAVNTDGYKSGLTLPNPDAQASLLEATYRKAGVSADQIDYLEAHGTGTAVGDPIETRAISNALGKHRSTPLPIGSVKSNVGHMETASGVAGLAKALYSLQHRMVPATISMKNPNPNIHFDEWNIRVVTQNMPLPQTGTLTIGVNSFGFGGANAHVILQTPPPLAVSKPDESLLENDRSLPLIISGRDIQALHSSVKQTILLLESTDTTFYDLAYHYFFRKERHPIAHAIWADSKETALAKLQSLLTEETPAIHLDKPKSDISFVYSGNGCQWETMGRTLLDSSAVFRDTIKTIDAIFEPLAGFSLHDELAGKNGSNRFSQTEIAQPALFALQVGLTEIFKAQHILPKVVTGHSVGEVAAAWACGALTLTDAIHVIYYRSKYQGLTAGRGQMTAVGLDADTTLALINEHQLDRIELAGINSYRGVTVAGDPEQLSLLEAALKAQGAFVRRLPLNYAFHSSAMDSIESQVTDSLASIQAGNSTLPFFSTVTGAELSGTELNARYWWDNIRKPVQFQPAIDALISQGITTFIEIAAHPVLKSYLNDELKNTGHEGLVLATVTKNNDSLKNIERTSANVILAASPNQATEIAQLFPVTGTPVSLPAYPWQRERFWHKTTAEASGMLTRDLQHPLLGYPVKQIDNTWENTLDTGAHPWLTDHAVGDNIVFPGAGFAEVMFAAIHLTTSKSNTPKTVIELEEFEIKTPLLLDDNSCKKIRTTLNPETGQITIKSREYVTGETWTPNASGRYLKAPTELHLSEQAPTLPDSDADFTLDTHLALNKAAGLNYGPAFQSISHGWVSPSEVLAVFVPQQHPEYTLHPGQLDCAFQLIIHFLKDQLATHQGIAYVPTKIGRIFVRSGKYKLHTAKACLQKRSPHSITASFSLFDENGLQIAALEEARFRAVRVNKSAAQRVDFLDYQLTAVPDRASNPVIQADITTLFSKTLSEASSAKSQQYMQEIEPLFEALISAFVYETLSKLEQENNLTSAYKEQLSLSHPEAAHLFAYIIHYALERDMITATDNAWQVITQNDDDIIPSDVIWQMMARDYPDYFFITQTLGRFGLHLESLLNAQQTTEQLGFGIETYSQLLEARHNSLITNHISEQLSSLIEAQTNQHPGQRIRILEAAIDAPEFARQICSKLNFTRNDYTFCSLNQDAIEKAEHLQEDYPLLNTQQLLDLEADTCLQHQIVIINLNGACQNNLGIFMRHLDMVMADNALVLLIAPTPADWINVLMSGTAHWWPEQNRPQHSATEWTEIFSEFGLQNLQVIESYNDTPVSVMAGQAPSKAKATTTAAAQSWLIMHDEATPEWLNSTEAHFAEEKISAQRYSSSTSSLLTTDESDLQSLWDEKQHDNILFLSGLQPQSCFEELTARCKALNKLFNAAERSSNPVTLWVVTYGVANTYLCDDPNAQFDERLTADDAALWGFARTLMNEATHVEIRLIDIASLAGSEAILKTLQAELLSPSVEAELFIDQLGRRYAPRLRKGKLISDDDNRLADTSKHDFYLGFELPGQLKNLHWFTKPTPQLSAADIRVDVKATGLNFRDIMYTLGLLSDEAIENGFAGPTLGFEFAGRVTEVGNDVQDYAIGDLVVGFGPASFSNSVITQSSAIAHIPQGISFEAAATIPSTFFTVYYAMHHLARVEPGEKVLIHGAAGGVGIAAIQIAQWLGAEIYATVGSDSKRDFLRMMGVKHIYDSRSLTFAEEILLVTEERGVDVVLNSLAGEAINQNFRVLKPFGRFLELGKRDFYENTHIGLRPFRNNISYFGIDADQLMQEKPVLTHRLFQEMMQLFKDGTLFPLPYTRFDANQIVDAFRFMQQAKQIGKIVVSYEQEVVSKTLNKSKPNKQQLSLSGQSASKQGSSKLDSSNQASYLVTGGLGGFGLKTAQWLVSRGATHLILISRSGPHSDEAKQALAAFKEQGVTVMAQACDVSNRDALSSLLALASEQMPPIKGVVHAAAVIEDSIASNLSAEQIDRVLTPKIAGAKWLDELTDDLDLEFFVLYSSATTLLGNPGQSSYVAANHWLEALTANRRKRGKVATCPRWGAIDDVGFLARNEKIKDALQSRIGGHALASDLALEALEQMIINDVGNMGVLEFDWAPLKRFLPSSDQAKFREIALSSHDSDHEDDNRLEITELLAMSDAELTDTILDLLRSKLSQILMISEEKLDINRSMYDMGLDSLMGVELMSAIESLLGVTISVMALSETPTLSKLSERLVAQLRGEHQESDDMTKHITSQHTAKEDLPA</sequence>
<dbReference type="Gene3D" id="3.30.70.3290">
    <property type="match status" value="1"/>
</dbReference>
<dbReference type="Pfam" id="PF16197">
    <property type="entry name" value="KAsynt_C_assoc"/>
    <property type="match status" value="1"/>
</dbReference>
<dbReference type="Pfam" id="PF21089">
    <property type="entry name" value="PKS_DH_N"/>
    <property type="match status" value="1"/>
</dbReference>
<dbReference type="Pfam" id="PF08240">
    <property type="entry name" value="ADH_N"/>
    <property type="match status" value="1"/>
</dbReference>
<dbReference type="InterPro" id="IPR020841">
    <property type="entry name" value="PKS_Beta-ketoAc_synthase_dom"/>
</dbReference>
<dbReference type="SMART" id="SM00829">
    <property type="entry name" value="PKS_ER"/>
    <property type="match status" value="1"/>
</dbReference>
<feature type="domain" description="Carrier" evidence="11">
    <location>
        <begin position="2403"/>
        <end position="2480"/>
    </location>
</feature>
<dbReference type="PROSITE" id="PS52019">
    <property type="entry name" value="PKS_MFAS_DH"/>
    <property type="match status" value="1"/>
</dbReference>
<dbReference type="PROSITE" id="PS00606">
    <property type="entry name" value="KS3_1"/>
    <property type="match status" value="1"/>
</dbReference>
<evidence type="ECO:0000256" key="5">
    <source>
        <dbReference type="ARBA" id="ARBA00022679"/>
    </source>
</evidence>
<dbReference type="InterPro" id="IPR014043">
    <property type="entry name" value="Acyl_transferase_dom"/>
</dbReference>
<comment type="similarity">
    <text evidence="2">Belongs to the short-chain dehydrogenases/reductases (SDR) family.</text>
</comment>
<evidence type="ECO:0000256" key="1">
    <source>
        <dbReference type="ARBA" id="ARBA00005194"/>
    </source>
</evidence>
<dbReference type="InterPro" id="IPR057326">
    <property type="entry name" value="KR_dom"/>
</dbReference>
<keyword evidence="8" id="KW-0012">Acyltransferase</keyword>
<gene>
    <name evidence="14" type="ORF">SAMN05216175_10451</name>
</gene>
<dbReference type="EMBL" id="FOOU01000004">
    <property type="protein sequence ID" value="SFG19046.1"/>
    <property type="molecule type" value="Genomic_DNA"/>
</dbReference>
<keyword evidence="7" id="KW-0511">Multifunctional enzyme</keyword>
<dbReference type="SUPFAM" id="SSF53901">
    <property type="entry name" value="Thiolase-like"/>
    <property type="match status" value="1"/>
</dbReference>
<dbReference type="InterPro" id="IPR020807">
    <property type="entry name" value="PKS_DH"/>
</dbReference>
<evidence type="ECO:0000256" key="3">
    <source>
        <dbReference type="ARBA" id="ARBA00022450"/>
    </source>
</evidence>
<dbReference type="Gene3D" id="3.90.180.10">
    <property type="entry name" value="Medium-chain alcohol dehydrogenases, catalytic domain"/>
    <property type="match status" value="1"/>
</dbReference>
<proteinExistence type="inferred from homology"/>
<dbReference type="SMART" id="SM00823">
    <property type="entry name" value="PKS_PP"/>
    <property type="match status" value="1"/>
</dbReference>
<evidence type="ECO:0000256" key="8">
    <source>
        <dbReference type="ARBA" id="ARBA00023315"/>
    </source>
</evidence>
<dbReference type="Pfam" id="PF00107">
    <property type="entry name" value="ADH_zinc_N"/>
    <property type="match status" value="1"/>
</dbReference>
<dbReference type="InterPro" id="IPR013968">
    <property type="entry name" value="PKS_KR"/>
</dbReference>
<dbReference type="InterPro" id="IPR049551">
    <property type="entry name" value="PKS_DH_C"/>
</dbReference>
<dbReference type="OrthoDB" id="9778690at2"/>
<dbReference type="STRING" id="1045558.SAMN05216175_10451"/>
<dbReference type="InterPro" id="IPR049900">
    <property type="entry name" value="PKS_mFAS_DH"/>
</dbReference>
<dbReference type="SUPFAM" id="SSF47336">
    <property type="entry name" value="ACP-like"/>
    <property type="match status" value="1"/>
</dbReference>
<dbReference type="InterPro" id="IPR049552">
    <property type="entry name" value="PKS_DH_N"/>
</dbReference>
<keyword evidence="3" id="KW-0596">Phosphopantetheine</keyword>
<evidence type="ECO:0000256" key="2">
    <source>
        <dbReference type="ARBA" id="ARBA00006484"/>
    </source>
</evidence>
<evidence type="ECO:0000256" key="6">
    <source>
        <dbReference type="ARBA" id="ARBA00022857"/>
    </source>
</evidence>
<dbReference type="PROSITE" id="PS52004">
    <property type="entry name" value="KS3_2"/>
    <property type="match status" value="1"/>
</dbReference>
<dbReference type="InterPro" id="IPR001227">
    <property type="entry name" value="Ac_transferase_dom_sf"/>
</dbReference>
<dbReference type="InterPro" id="IPR014031">
    <property type="entry name" value="Ketoacyl_synth_C"/>
</dbReference>
<dbReference type="Gene3D" id="3.40.366.10">
    <property type="entry name" value="Malonyl-Coenzyme A Acyl Carrier Protein, domain 2"/>
    <property type="match status" value="1"/>
</dbReference>
<dbReference type="InterPro" id="IPR013149">
    <property type="entry name" value="ADH-like_C"/>
</dbReference>
<keyword evidence="5 14" id="KW-0808">Transferase</keyword>
<dbReference type="RefSeq" id="WP_090726281.1">
    <property type="nucleotide sequence ID" value="NZ_FOOU01000004.1"/>
</dbReference>
<dbReference type="InterPro" id="IPR011032">
    <property type="entry name" value="GroES-like_sf"/>
</dbReference>
<keyword evidence="6" id="KW-0521">NADP</keyword>
<dbReference type="CDD" id="cd05195">
    <property type="entry name" value="enoyl_red"/>
    <property type="match status" value="1"/>
</dbReference>
<organism evidence="14 15">
    <name type="scientific">Neptunomonas qingdaonensis</name>
    <dbReference type="NCBI Taxonomy" id="1045558"/>
    <lineage>
        <taxon>Bacteria</taxon>
        <taxon>Pseudomonadati</taxon>
        <taxon>Pseudomonadota</taxon>
        <taxon>Gammaproteobacteria</taxon>
        <taxon>Oceanospirillales</taxon>
        <taxon>Oceanospirillaceae</taxon>
        <taxon>Neptunomonas</taxon>
    </lineage>
</organism>
<feature type="active site" description="Proton acceptor; for dehydratase activity" evidence="9">
    <location>
        <position position="920"/>
    </location>
</feature>
<feature type="domain" description="PKS/mFAS DH" evidence="13">
    <location>
        <begin position="891"/>
        <end position="1169"/>
    </location>
</feature>
<dbReference type="Pfam" id="PF00550">
    <property type="entry name" value="PP-binding"/>
    <property type="match status" value="1"/>
</dbReference>
<feature type="compositionally biased region" description="Basic and acidic residues" evidence="10">
    <location>
        <begin position="2482"/>
        <end position="2492"/>
    </location>
</feature>
<dbReference type="SMART" id="SM00827">
    <property type="entry name" value="PKS_AT"/>
    <property type="match status" value="1"/>
</dbReference>
<dbReference type="Gene3D" id="3.40.47.10">
    <property type="match status" value="1"/>
</dbReference>
<comment type="pathway">
    <text evidence="1">Lipid metabolism; fatty acid biosynthesis.</text>
</comment>
<dbReference type="Pfam" id="PF08659">
    <property type="entry name" value="KR"/>
    <property type="match status" value="1"/>
</dbReference>
<evidence type="ECO:0000259" key="12">
    <source>
        <dbReference type="PROSITE" id="PS52004"/>
    </source>
</evidence>
<evidence type="ECO:0000313" key="15">
    <source>
        <dbReference type="Proteomes" id="UP000198623"/>
    </source>
</evidence>
<dbReference type="GO" id="GO:0004315">
    <property type="term" value="F:3-oxoacyl-[acyl-carrier-protein] synthase activity"/>
    <property type="evidence" value="ECO:0007669"/>
    <property type="project" value="InterPro"/>
</dbReference>
<dbReference type="InterPro" id="IPR020843">
    <property type="entry name" value="ER"/>
</dbReference>
<feature type="active site" description="Proton donor; for dehydratase activity" evidence="9">
    <location>
        <position position="1084"/>
    </location>
</feature>
<dbReference type="InterPro" id="IPR036291">
    <property type="entry name" value="NAD(P)-bd_dom_sf"/>
</dbReference>
<dbReference type="InterPro" id="IPR020806">
    <property type="entry name" value="PKS_PP-bd"/>
</dbReference>
<dbReference type="InterPro" id="IPR050091">
    <property type="entry name" value="PKS_NRPS_Biosynth_Enz"/>
</dbReference>
<dbReference type="SMART" id="SM00822">
    <property type="entry name" value="PKS_KR"/>
    <property type="match status" value="1"/>
</dbReference>
<dbReference type="Gene3D" id="3.40.50.720">
    <property type="entry name" value="NAD(P)-binding Rossmann-like Domain"/>
    <property type="match status" value="3"/>
</dbReference>
<feature type="region of interest" description="N-terminal hotdog fold" evidence="9">
    <location>
        <begin position="891"/>
        <end position="1015"/>
    </location>
</feature>
<dbReference type="GO" id="GO:0006633">
    <property type="term" value="P:fatty acid biosynthetic process"/>
    <property type="evidence" value="ECO:0007669"/>
    <property type="project" value="UniProtKB-UniPathway"/>
</dbReference>